<evidence type="ECO:0000313" key="3">
    <source>
        <dbReference type="Proteomes" id="UP000676194"/>
    </source>
</evidence>
<feature type="chain" id="PRO_5034439339" description="GerMN domain-containing protein" evidence="1">
    <location>
        <begin position="25"/>
        <end position="209"/>
    </location>
</feature>
<keyword evidence="3" id="KW-1185">Reference proteome</keyword>
<protein>
    <recommendedName>
        <fullName evidence="4">GerMN domain-containing protein</fullName>
    </recommendedName>
</protein>
<evidence type="ECO:0000313" key="2">
    <source>
        <dbReference type="EMBL" id="QVL34324.1"/>
    </source>
</evidence>
<accession>A0A8E6EV06</accession>
<dbReference type="Proteomes" id="UP000676194">
    <property type="component" value="Chromosome"/>
</dbReference>
<dbReference type="RefSeq" id="WP_213499294.1">
    <property type="nucleotide sequence ID" value="NZ_CP074694.1"/>
</dbReference>
<dbReference type="PROSITE" id="PS51257">
    <property type="entry name" value="PROKAR_LIPOPROTEIN"/>
    <property type="match status" value="1"/>
</dbReference>
<name>A0A8E6EV06_9BACT</name>
<evidence type="ECO:0008006" key="4">
    <source>
        <dbReference type="Google" id="ProtNLM"/>
    </source>
</evidence>
<organism evidence="2 3">
    <name type="scientific">Telmatocola sphagniphila</name>
    <dbReference type="NCBI Taxonomy" id="1123043"/>
    <lineage>
        <taxon>Bacteria</taxon>
        <taxon>Pseudomonadati</taxon>
        <taxon>Planctomycetota</taxon>
        <taxon>Planctomycetia</taxon>
        <taxon>Gemmatales</taxon>
        <taxon>Gemmataceae</taxon>
    </lineage>
</organism>
<keyword evidence="1" id="KW-0732">Signal</keyword>
<dbReference type="KEGG" id="tsph:KIH39_10575"/>
<gene>
    <name evidence="2" type="ORF">KIH39_10575</name>
</gene>
<evidence type="ECO:0000256" key="1">
    <source>
        <dbReference type="SAM" id="SignalP"/>
    </source>
</evidence>
<sequence length="209" mass="22893">MNTCLKIPGLLLLCALGISTLGCSEDPGIRHYKEPRVAGDTKKAEAPGKAFVPEAGSLIRYLNAIVPTPDGRSYFVKLMGPPEDLAKIEPAFTKFIQSLKFPKEAGKSLTWEAPENWTTGPENQMRIATLRIPSGEKKLELTITLFGGDLKANIDRWRMELGLPELGAIGDAEYQKTVKEMTVDGSKVYIVDMQGIKKPGGMAPPFMKQ</sequence>
<dbReference type="EMBL" id="CP074694">
    <property type="protein sequence ID" value="QVL34324.1"/>
    <property type="molecule type" value="Genomic_DNA"/>
</dbReference>
<feature type="signal peptide" evidence="1">
    <location>
        <begin position="1"/>
        <end position="24"/>
    </location>
</feature>
<dbReference type="AlphaFoldDB" id="A0A8E6EV06"/>
<proteinExistence type="predicted"/>
<reference evidence="2" key="1">
    <citation type="submission" date="2021-05" db="EMBL/GenBank/DDBJ databases">
        <title>Complete genome sequence of the cellulolytic planctomycete Telmatocola sphagniphila SP2T and characterization of the first cellulase from planctomycetes.</title>
        <authorList>
            <person name="Rakitin A.L."/>
            <person name="Beletsky A.V."/>
            <person name="Naumoff D.G."/>
            <person name="Kulichevskaya I.S."/>
            <person name="Mardanov A.V."/>
            <person name="Ravin N.V."/>
            <person name="Dedysh S.N."/>
        </authorList>
    </citation>
    <scope>NUCLEOTIDE SEQUENCE</scope>
    <source>
        <strain evidence="2">SP2T</strain>
    </source>
</reference>